<name>A0ABD2JBF5_HETSC</name>
<dbReference type="Gene3D" id="2.60.120.920">
    <property type="match status" value="1"/>
</dbReference>
<feature type="domain" description="B30.2/SPRY" evidence="2">
    <location>
        <begin position="1"/>
        <end position="166"/>
    </location>
</feature>
<proteinExistence type="predicted"/>
<dbReference type="PROSITE" id="PS50188">
    <property type="entry name" value="B302_SPRY"/>
    <property type="match status" value="1"/>
</dbReference>
<protein>
    <recommendedName>
        <fullName evidence="2">B30.2/SPRY domain-containing protein</fullName>
    </recommendedName>
</protein>
<dbReference type="Proteomes" id="UP001620645">
    <property type="component" value="Unassembled WGS sequence"/>
</dbReference>
<feature type="compositionally biased region" description="Low complexity" evidence="1">
    <location>
        <begin position="1"/>
        <end position="16"/>
    </location>
</feature>
<dbReference type="Pfam" id="PF00622">
    <property type="entry name" value="SPRY"/>
    <property type="match status" value="1"/>
</dbReference>
<evidence type="ECO:0000313" key="3">
    <source>
        <dbReference type="EMBL" id="KAL3087905.1"/>
    </source>
</evidence>
<dbReference type="AlphaFoldDB" id="A0ABD2JBF5"/>
<evidence type="ECO:0000313" key="4">
    <source>
        <dbReference type="Proteomes" id="UP001620645"/>
    </source>
</evidence>
<dbReference type="InterPro" id="IPR043136">
    <property type="entry name" value="B30.2/SPRY_sf"/>
</dbReference>
<dbReference type="EMBL" id="JBICCN010000170">
    <property type="protein sequence ID" value="KAL3087905.1"/>
    <property type="molecule type" value="Genomic_DNA"/>
</dbReference>
<dbReference type="SUPFAM" id="SSF49899">
    <property type="entry name" value="Concanavalin A-like lectins/glucanases"/>
    <property type="match status" value="1"/>
</dbReference>
<accession>A0ABD2JBF5</accession>
<dbReference type="InterPro" id="IPR044736">
    <property type="entry name" value="Gid1/RanBPM/SPLA_SPRY"/>
</dbReference>
<feature type="compositionally biased region" description="Pro residues" evidence="1">
    <location>
        <begin position="232"/>
        <end position="246"/>
    </location>
</feature>
<keyword evidence="4" id="KW-1185">Reference proteome</keyword>
<evidence type="ECO:0000259" key="2">
    <source>
        <dbReference type="PROSITE" id="PS50188"/>
    </source>
</evidence>
<dbReference type="InterPro" id="IPR013320">
    <property type="entry name" value="ConA-like_dom_sf"/>
</dbReference>
<feature type="region of interest" description="Disordered" evidence="1">
    <location>
        <begin position="209"/>
        <end position="286"/>
    </location>
</feature>
<organism evidence="3 4">
    <name type="scientific">Heterodera schachtii</name>
    <name type="common">Sugarbeet cyst nematode worm</name>
    <name type="synonym">Tylenchus schachtii</name>
    <dbReference type="NCBI Taxonomy" id="97005"/>
    <lineage>
        <taxon>Eukaryota</taxon>
        <taxon>Metazoa</taxon>
        <taxon>Ecdysozoa</taxon>
        <taxon>Nematoda</taxon>
        <taxon>Chromadorea</taxon>
        <taxon>Rhabditida</taxon>
        <taxon>Tylenchina</taxon>
        <taxon>Tylenchomorpha</taxon>
        <taxon>Tylenchoidea</taxon>
        <taxon>Heteroderidae</taxon>
        <taxon>Heteroderinae</taxon>
        <taxon>Heterodera</taxon>
    </lineage>
</organism>
<reference evidence="3 4" key="1">
    <citation type="submission" date="2024-10" db="EMBL/GenBank/DDBJ databases">
        <authorList>
            <person name="Kim D."/>
        </authorList>
    </citation>
    <scope>NUCLEOTIDE SEQUENCE [LARGE SCALE GENOMIC DNA]</scope>
    <source>
        <strain evidence="3">Taebaek</strain>
    </source>
</reference>
<gene>
    <name evidence="3" type="ORF">niasHS_009467</name>
</gene>
<dbReference type="InterPro" id="IPR001870">
    <property type="entry name" value="B30.2/SPRY"/>
</dbReference>
<evidence type="ECO:0000256" key="1">
    <source>
        <dbReference type="SAM" id="MobiDB-lite"/>
    </source>
</evidence>
<dbReference type="InterPro" id="IPR003877">
    <property type="entry name" value="SPRY_dom"/>
</dbReference>
<sequence>MKSKSKTQQQPSTSDTADAHDHPSDQLRSAPKHRQVEAQQQQQSSTAARQKVKDVGVQRIMLFGFAVNQQTELDGYQKGTYAYDNYGIILINGEQRESTAKYGDNDTVGIGVNSATRQIIFTKNGIRLDTSDLFIAQSFADYSFHPFVSLRNFDDKIEANFGPYFMFDHPFASSSSAPACAVAVASPAMMPSSCSSAVIGTTHSPLSSSFHAAGTNAGAADGGGGTLRRHQSPPPPAHPPPALPPPHFDHQRAQQNLASASAASSSTTNISSPQTQTQQKQCQNVSPPQALLVAELPFSDSQFDGTVEEVPPVLDARNSLRLPIVGGIGGSARTEGHYTRKRDLEKEQLQAQRQVRMRRAASAAADPQRLRTSISTVARLAGLEEEEETNAVPSSSSSLAGGYGLGQCRSVHQPFYFEVLLVAGEKKIVIYSKRAIEKGEEITYGLPARCDENPVPVRFGPMPW</sequence>
<feature type="compositionally biased region" description="Low complexity" evidence="1">
    <location>
        <begin position="253"/>
        <end position="283"/>
    </location>
</feature>
<dbReference type="CDD" id="cd12885">
    <property type="entry name" value="SPRY_RanBP_like"/>
    <property type="match status" value="1"/>
</dbReference>
<feature type="region of interest" description="Disordered" evidence="1">
    <location>
        <begin position="1"/>
        <end position="50"/>
    </location>
</feature>
<comment type="caution">
    <text evidence="3">The sequence shown here is derived from an EMBL/GenBank/DDBJ whole genome shotgun (WGS) entry which is preliminary data.</text>
</comment>